<evidence type="ECO:0000256" key="7">
    <source>
        <dbReference type="ARBA" id="ARBA00022729"/>
    </source>
</evidence>
<evidence type="ECO:0000256" key="8">
    <source>
        <dbReference type="ARBA" id="ARBA00022801"/>
    </source>
</evidence>
<dbReference type="EMBL" id="CP136600">
    <property type="protein sequence ID" value="WOH39058.1"/>
    <property type="molecule type" value="Genomic_DNA"/>
</dbReference>
<dbReference type="Pfam" id="PF20773">
    <property type="entry name" value="InhA-like_MAM"/>
    <property type="match status" value="1"/>
</dbReference>
<evidence type="ECO:0000256" key="2">
    <source>
        <dbReference type="ARBA" id="ARBA00004613"/>
    </source>
</evidence>
<dbReference type="Pfam" id="PF02128">
    <property type="entry name" value="Peptidase_M36"/>
    <property type="match status" value="1"/>
</dbReference>
<reference evidence="14 15" key="1">
    <citation type="submission" date="2023-09" db="EMBL/GenBank/DDBJ databases">
        <authorList>
            <person name="Qi X."/>
        </authorList>
    </citation>
    <scope>NUCLEOTIDE SEQUENCE [LARGE SCALE GENOMIC DNA]</scope>
    <source>
        <strain evidence="14 15">S1-1</strain>
    </source>
</reference>
<proteinExistence type="inferred from homology"/>
<dbReference type="InterPro" id="IPR011096">
    <property type="entry name" value="FTP_domain"/>
</dbReference>
<evidence type="ECO:0000256" key="10">
    <source>
        <dbReference type="ARBA" id="ARBA00023049"/>
    </source>
</evidence>
<evidence type="ECO:0000256" key="1">
    <source>
        <dbReference type="ARBA" id="ARBA00001947"/>
    </source>
</evidence>
<dbReference type="NCBIfam" id="TIGR01451">
    <property type="entry name" value="B_ant_repeat"/>
    <property type="match status" value="1"/>
</dbReference>
<evidence type="ECO:0000256" key="11">
    <source>
        <dbReference type="ARBA" id="ARBA00023145"/>
    </source>
</evidence>
<dbReference type="Gene3D" id="2.60.120.260">
    <property type="entry name" value="Galactose-binding domain-like"/>
    <property type="match status" value="1"/>
</dbReference>
<dbReference type="Pfam" id="PF01345">
    <property type="entry name" value="DUF11"/>
    <property type="match status" value="1"/>
</dbReference>
<gene>
    <name evidence="14" type="ORF">RI844_07500</name>
</gene>
<keyword evidence="9" id="KW-0862">Zinc</keyword>
<evidence type="ECO:0000256" key="5">
    <source>
        <dbReference type="ARBA" id="ARBA00022670"/>
    </source>
</evidence>
<dbReference type="InterPro" id="IPR001434">
    <property type="entry name" value="OmcB-like_DUF11"/>
</dbReference>
<dbReference type="PANTHER" id="PTHR33478">
    <property type="entry name" value="EXTRACELLULAR METALLOPROTEINASE MEP"/>
    <property type="match status" value="1"/>
</dbReference>
<evidence type="ECO:0000256" key="4">
    <source>
        <dbReference type="ARBA" id="ARBA00022525"/>
    </source>
</evidence>
<keyword evidence="11" id="KW-0865">Zymogen</keyword>
<evidence type="ECO:0000259" key="13">
    <source>
        <dbReference type="Pfam" id="PF07504"/>
    </source>
</evidence>
<dbReference type="CDD" id="cd09596">
    <property type="entry name" value="M36"/>
    <property type="match status" value="1"/>
</dbReference>
<dbReference type="Pfam" id="PF07504">
    <property type="entry name" value="FTP"/>
    <property type="match status" value="1"/>
</dbReference>
<dbReference type="Gene3D" id="3.10.170.10">
    <property type="match status" value="1"/>
</dbReference>
<evidence type="ECO:0000256" key="9">
    <source>
        <dbReference type="ARBA" id="ARBA00022833"/>
    </source>
</evidence>
<evidence type="ECO:0000256" key="3">
    <source>
        <dbReference type="ARBA" id="ARBA00006006"/>
    </source>
</evidence>
<dbReference type="InterPro" id="IPR047589">
    <property type="entry name" value="DUF11_rpt"/>
</dbReference>
<protein>
    <submittedName>
        <fullName evidence="14">M36 family metallopeptidase</fullName>
    </submittedName>
</protein>
<dbReference type="RefSeq" id="WP_348397825.1">
    <property type="nucleotide sequence ID" value="NZ_CP136600.1"/>
</dbReference>
<dbReference type="Proteomes" id="UP001301442">
    <property type="component" value="Chromosome"/>
</dbReference>
<feature type="domain" description="FTP" evidence="13">
    <location>
        <begin position="78"/>
        <end position="128"/>
    </location>
</feature>
<dbReference type="PRINTS" id="PR00999">
    <property type="entry name" value="FUNGALYSIN"/>
</dbReference>
<evidence type="ECO:0000313" key="14">
    <source>
        <dbReference type="EMBL" id="WOH39058.1"/>
    </source>
</evidence>
<name>A0ABZ0GUH5_9GAMM</name>
<dbReference type="Gene3D" id="1.10.390.10">
    <property type="entry name" value="Neutral Protease Domain 2"/>
    <property type="match status" value="1"/>
</dbReference>
<comment type="similarity">
    <text evidence="3">Belongs to the peptidase M36 family.</text>
</comment>
<keyword evidence="8" id="KW-0378">Hydrolase</keyword>
<feature type="domain" description="DUF11" evidence="12">
    <location>
        <begin position="605"/>
        <end position="691"/>
    </location>
</feature>
<dbReference type="InterPro" id="IPR001842">
    <property type="entry name" value="Peptidase_M36"/>
</dbReference>
<evidence type="ECO:0000256" key="6">
    <source>
        <dbReference type="ARBA" id="ARBA00022723"/>
    </source>
</evidence>
<keyword evidence="6" id="KW-0479">Metal-binding</keyword>
<comment type="cofactor">
    <cofactor evidence="1">
        <name>Zn(2+)</name>
        <dbReference type="ChEBI" id="CHEBI:29105"/>
    </cofactor>
</comment>
<keyword evidence="10" id="KW-0482">Metalloprotease</keyword>
<organism evidence="14 15">
    <name type="scientific">Thalassotalea fonticola</name>
    <dbReference type="NCBI Taxonomy" id="3065649"/>
    <lineage>
        <taxon>Bacteria</taxon>
        <taxon>Pseudomonadati</taxon>
        <taxon>Pseudomonadota</taxon>
        <taxon>Gammaproteobacteria</taxon>
        <taxon>Alteromonadales</taxon>
        <taxon>Colwelliaceae</taxon>
        <taxon>Thalassotalea</taxon>
    </lineage>
</organism>
<evidence type="ECO:0000313" key="15">
    <source>
        <dbReference type="Proteomes" id="UP001301442"/>
    </source>
</evidence>
<comment type="subcellular location">
    <subcellularLocation>
        <location evidence="2">Secreted</location>
    </subcellularLocation>
</comment>
<dbReference type="InterPro" id="IPR050371">
    <property type="entry name" value="Fungal_virulence_M36"/>
</dbReference>
<evidence type="ECO:0000259" key="12">
    <source>
        <dbReference type="Pfam" id="PF01345"/>
    </source>
</evidence>
<dbReference type="SUPFAM" id="SSF55486">
    <property type="entry name" value="Metalloproteases ('zincins'), catalytic domain"/>
    <property type="match status" value="1"/>
</dbReference>
<sequence length="1278" mass="136685">MPECKKLISVNTLFGFVLVAVLSITSSYVQAVSSNSAAKGNPATFLTGPNAGKPLAIARRYIDQNKGELGLSNIDIAGMVVTNQYTSSHNGVTHIYFQQHYQGIGVHNASININIAADGSVINLGNRFMASIDTAVNSTLALVPRGQAISAAAKSLGIDPNLGPISRNPIQTKLVYQPVAKNMLRLAWDMEIYELDAKNWWSMRVDAINGAVLDRKNYVAHEVYEIYPVPLESPNHGVRDYLSMPIGTSTTWVSDQCTSGNNVDAYLDTDNSNSPTGGNNARACNSGLDFSFSLELFQEPNQYQDAAVTNLFYWNNIIHDVFYQYGFDENSGNFQNDNSDNGGLGNDAVNAEAQDGGGTNNANFATPPDGQAPRMQMYLWNQTSPMRDGDLDNGIIVHEYGHGISNRLTGGPSAATCLNNTEQAGEGWSDYFALIMTIEAGDEGSDSRGIGTYVLGESIEGDGIRDYPYSTDMSIDPRTYDSIKTAAVPHGVGSTWAAMLWQMTWALINEHGFELDLYTGSGGNNIALQLVIDGLKMQPCSPGFVDARNAILLADQNNNAGANQCIIWEAFAERGLGFSAEQGSASNRSDGIEAFDVPLFCQEILKITTTSSSESVEAGATLTYYLQIENNTPGSLSGVTVTNPVPNHTSYINGSATCGGSLVSEIVTFPIGDMAIAGSQNCSFEVIVDSSAATPIVLDDMESGSSQWIINHGSGTDDWSLSTESAHSPVYAAFAEDIATSTDQYLTLNSPVELTGDAILKFWHHYDTEANWDGGVVEISINGVDWDDAGQHMYKGPYNSTITSNPASAISGRKAFSGNSGGYIQTNVDLSSYAGETVQIRFRMATDGLVGGVGWYIDDVEIIDDALLSNQACVTAIEGDNDCDTVHNTVTSIPAPHIAVNPASLSSEQGVDVETFQALIIANTGSELLTWSIETDTADNCLAPDNISLSWASVSPIADSTDGTLPNDVTVTFNSTGLALNEYNGVLCIYSNDSVNSPLTVPLTLTVYDPSATTEQQATAEIANKGVITGTFVDTHVDDGASEEITEVRVGGNRDKLLHTWSFQLDNGTGLEINANAWMRNDGGDGETIQFSYSSDNSNYIPFYTLSSTSSSNTLTVPIPDHSAGAFYLRVEDTDRTKGNNNNASLFVDYLAIYEGSVTEPPEPPEPPQPTEVAVDIDLSGSSEIRNKPSRWDAIITVSVMENNGSENAVESAVISGNWSNGTSGSGSCTTEADGTCTIKKANLKQNVSSVTFTFGSIEREGNTFVTTVLDNPVEVNQ</sequence>
<keyword evidence="15" id="KW-1185">Reference proteome</keyword>
<dbReference type="PANTHER" id="PTHR33478:SF1">
    <property type="entry name" value="EXTRACELLULAR METALLOPROTEINASE MEP"/>
    <property type="match status" value="1"/>
</dbReference>
<dbReference type="InterPro" id="IPR027268">
    <property type="entry name" value="Peptidase_M4/M1_CTD_sf"/>
</dbReference>
<keyword evidence="5" id="KW-0645">Protease</keyword>
<keyword evidence="7" id="KW-0732">Signal</keyword>
<keyword evidence="4" id="KW-0964">Secreted</keyword>
<accession>A0ABZ0GUH5</accession>